<dbReference type="EMBL" id="JAGGMQ010000001">
    <property type="protein sequence ID" value="MBP2170257.1"/>
    <property type="molecule type" value="Genomic_DNA"/>
</dbReference>
<sequence>MAKDIVILLHGVGSRGDDLRGVAQLWSQDIPGVIVATPNGPQQFDMGVGYQWFSVNGVTDQSRPARILAARNAFDATLQGILAQHQLSASEDNIMLAGFSQGAIMALDMLVSNRLPLAGVVAFSGRLASPVPYQPADNAALLLVHGQDDPVIGWHESEKAAQQLSALGVAVESAFEAGVPHTITASGARKAAEFIARRFSRR</sequence>
<evidence type="ECO:0000259" key="3">
    <source>
        <dbReference type="Pfam" id="PF02230"/>
    </source>
</evidence>
<dbReference type="PANTHER" id="PTHR10655">
    <property type="entry name" value="LYSOPHOSPHOLIPASE-RELATED"/>
    <property type="match status" value="1"/>
</dbReference>
<dbReference type="PANTHER" id="PTHR10655:SF17">
    <property type="entry name" value="LYSOPHOSPHOLIPASE-LIKE PROTEIN 1"/>
    <property type="match status" value="1"/>
</dbReference>
<organism evidence="4 5">
    <name type="scientific">Winslowiella toletana</name>
    <dbReference type="NCBI Taxonomy" id="92490"/>
    <lineage>
        <taxon>Bacteria</taxon>
        <taxon>Pseudomonadati</taxon>
        <taxon>Pseudomonadota</taxon>
        <taxon>Gammaproteobacteria</taxon>
        <taxon>Enterobacterales</taxon>
        <taxon>Erwiniaceae</taxon>
        <taxon>Winslowiella</taxon>
    </lineage>
</organism>
<protein>
    <submittedName>
        <fullName evidence="4">Phospholipase/carboxylesterase</fullName>
    </submittedName>
</protein>
<evidence type="ECO:0000256" key="1">
    <source>
        <dbReference type="ARBA" id="ARBA00006499"/>
    </source>
</evidence>
<keyword evidence="5" id="KW-1185">Reference proteome</keyword>
<feature type="domain" description="Phospholipase/carboxylesterase/thioesterase" evidence="3">
    <location>
        <begin position="2"/>
        <end position="196"/>
    </location>
</feature>
<evidence type="ECO:0000313" key="5">
    <source>
        <dbReference type="Proteomes" id="UP001195624"/>
    </source>
</evidence>
<dbReference type="InterPro" id="IPR003140">
    <property type="entry name" value="PLipase/COase/thioEstase"/>
</dbReference>
<comment type="similarity">
    <text evidence="1">Belongs to the AB hydrolase superfamily. AB hydrolase 2 family.</text>
</comment>
<keyword evidence="2" id="KW-0378">Hydrolase</keyword>
<dbReference type="InterPro" id="IPR029058">
    <property type="entry name" value="AB_hydrolase_fold"/>
</dbReference>
<name>A0ABS4PDJ4_9GAMM</name>
<dbReference type="RefSeq" id="WP_017799323.1">
    <property type="nucleotide sequence ID" value="NZ_JAGGMQ010000001.1"/>
</dbReference>
<gene>
    <name evidence="4" type="ORF">J2125_003449</name>
</gene>
<dbReference type="Pfam" id="PF02230">
    <property type="entry name" value="Abhydrolase_2"/>
    <property type="match status" value="1"/>
</dbReference>
<dbReference type="Proteomes" id="UP001195624">
    <property type="component" value="Unassembled WGS sequence"/>
</dbReference>
<accession>A0ABS4PDJ4</accession>
<evidence type="ECO:0000313" key="4">
    <source>
        <dbReference type="EMBL" id="MBP2170257.1"/>
    </source>
</evidence>
<dbReference type="SUPFAM" id="SSF53474">
    <property type="entry name" value="alpha/beta-Hydrolases"/>
    <property type="match status" value="1"/>
</dbReference>
<proteinExistence type="inferred from homology"/>
<comment type="caution">
    <text evidence="4">The sequence shown here is derived from an EMBL/GenBank/DDBJ whole genome shotgun (WGS) entry which is preliminary data.</text>
</comment>
<reference evidence="5" key="2">
    <citation type="submission" date="2023-07" db="EMBL/GenBank/DDBJ databases">
        <title>Genome mining of underrepresented organisms for secondary metabolites.</title>
        <authorList>
            <person name="D'Agostino P.M."/>
        </authorList>
    </citation>
    <scope>NUCLEOTIDE SEQUENCE [LARGE SCALE GENOMIC DNA]</scope>
    <source>
        <strain evidence="5">WS4403</strain>
    </source>
</reference>
<dbReference type="InterPro" id="IPR050565">
    <property type="entry name" value="LYPA1-2/EST-like"/>
</dbReference>
<evidence type="ECO:0000256" key="2">
    <source>
        <dbReference type="ARBA" id="ARBA00022801"/>
    </source>
</evidence>
<reference evidence="4 5" key="1">
    <citation type="submission" date="2021-03" db="EMBL/GenBank/DDBJ databases">
        <authorList>
            <person name="D'Agostino P."/>
            <person name="Huntemann M."/>
            <person name="Clum A."/>
            <person name="Spunde A."/>
            <person name="Palaniappan K."/>
            <person name="Ritter S."/>
            <person name="Mikhailova N."/>
            <person name="Chen I.-M."/>
            <person name="Stamatis D."/>
            <person name="Reddy T."/>
            <person name="O'Malley R."/>
            <person name="Daum C."/>
            <person name="Shapiro N."/>
            <person name="Ivanova N."/>
            <person name="Kyrpides N."/>
            <person name="Woyke T."/>
        </authorList>
    </citation>
    <scope>NUCLEOTIDE SEQUENCE [LARGE SCALE GENOMIC DNA]</scope>
    <source>
        <strain evidence="4 5">WS4403</strain>
    </source>
</reference>
<dbReference type="Gene3D" id="3.40.50.1820">
    <property type="entry name" value="alpha/beta hydrolase"/>
    <property type="match status" value="1"/>
</dbReference>